<dbReference type="EMBL" id="UZAM01014503">
    <property type="protein sequence ID" value="VDP34322.1"/>
    <property type="molecule type" value="Genomic_DNA"/>
</dbReference>
<feature type="region of interest" description="Disordered" evidence="1">
    <location>
        <begin position="28"/>
        <end position="47"/>
    </location>
</feature>
<dbReference type="Proteomes" id="UP000270296">
    <property type="component" value="Unassembled WGS sequence"/>
</dbReference>
<evidence type="ECO:0000313" key="4">
    <source>
        <dbReference type="WBParaSite" id="SBAD_0001112301-mRNA-1"/>
    </source>
</evidence>
<reference evidence="4" key="1">
    <citation type="submission" date="2016-06" db="UniProtKB">
        <authorList>
            <consortium name="WormBaseParasite"/>
        </authorList>
    </citation>
    <scope>IDENTIFICATION</scope>
</reference>
<sequence length="94" mass="10517">MTSTKIERYPTGLLVRVEGRHQALGGYASSLSATSGPQGDASDSRGNLGVTERAYTQLIPEICVFSHGTFYRSNNTVNWWYFRYCFVVVIFSLL</sequence>
<protein>
    <submittedName>
        <fullName evidence="4">LSM14 domain-containing protein</fullName>
    </submittedName>
</protein>
<accession>A0A183J4E9</accession>
<keyword evidence="3" id="KW-1185">Reference proteome</keyword>
<name>A0A183J4E9_9BILA</name>
<dbReference type="WBParaSite" id="SBAD_0001112301-mRNA-1">
    <property type="protein sequence ID" value="SBAD_0001112301-mRNA-1"/>
    <property type="gene ID" value="SBAD_0001112301"/>
</dbReference>
<gene>
    <name evidence="2" type="ORF">SBAD_LOCUS10747</name>
</gene>
<evidence type="ECO:0000313" key="2">
    <source>
        <dbReference type="EMBL" id="VDP34322.1"/>
    </source>
</evidence>
<proteinExistence type="predicted"/>
<evidence type="ECO:0000256" key="1">
    <source>
        <dbReference type="SAM" id="MobiDB-lite"/>
    </source>
</evidence>
<dbReference type="AlphaFoldDB" id="A0A183J4E9"/>
<reference evidence="2 3" key="2">
    <citation type="submission" date="2018-11" db="EMBL/GenBank/DDBJ databases">
        <authorList>
            <consortium name="Pathogen Informatics"/>
        </authorList>
    </citation>
    <scope>NUCLEOTIDE SEQUENCE [LARGE SCALE GENOMIC DNA]</scope>
</reference>
<organism evidence="4">
    <name type="scientific">Soboliphyme baturini</name>
    <dbReference type="NCBI Taxonomy" id="241478"/>
    <lineage>
        <taxon>Eukaryota</taxon>
        <taxon>Metazoa</taxon>
        <taxon>Ecdysozoa</taxon>
        <taxon>Nematoda</taxon>
        <taxon>Enoplea</taxon>
        <taxon>Dorylaimia</taxon>
        <taxon>Dioctophymatida</taxon>
        <taxon>Dioctophymatoidea</taxon>
        <taxon>Soboliphymatidae</taxon>
        <taxon>Soboliphyme</taxon>
    </lineage>
</organism>
<evidence type="ECO:0000313" key="3">
    <source>
        <dbReference type="Proteomes" id="UP000270296"/>
    </source>
</evidence>